<dbReference type="EMBL" id="BJWL01000010">
    <property type="protein sequence ID" value="GFY95302.1"/>
    <property type="molecule type" value="Genomic_DNA"/>
</dbReference>
<evidence type="ECO:0000313" key="1">
    <source>
        <dbReference type="EMBL" id="GFY95302.1"/>
    </source>
</evidence>
<protein>
    <submittedName>
        <fullName evidence="1">Uncharacterized protein</fullName>
    </submittedName>
</protein>
<keyword evidence="2" id="KW-1185">Reference proteome</keyword>
<reference evidence="1 2" key="1">
    <citation type="submission" date="2019-07" db="EMBL/GenBank/DDBJ databases">
        <title>De Novo Assembly of kiwifruit Actinidia rufa.</title>
        <authorList>
            <person name="Sugita-Konishi S."/>
            <person name="Sato K."/>
            <person name="Mori E."/>
            <person name="Abe Y."/>
            <person name="Kisaki G."/>
            <person name="Hamano K."/>
            <person name="Suezawa K."/>
            <person name="Otani M."/>
            <person name="Fukuda T."/>
            <person name="Manabe T."/>
            <person name="Gomi K."/>
            <person name="Tabuchi M."/>
            <person name="Akimitsu K."/>
            <person name="Kataoka I."/>
        </authorList>
    </citation>
    <scope>NUCLEOTIDE SEQUENCE [LARGE SCALE GENOMIC DNA]</scope>
    <source>
        <strain evidence="2">cv. Fuchu</strain>
    </source>
</reference>
<proteinExistence type="predicted"/>
<evidence type="ECO:0000313" key="2">
    <source>
        <dbReference type="Proteomes" id="UP000585474"/>
    </source>
</evidence>
<dbReference type="AlphaFoldDB" id="A0A7J0F9B9"/>
<organism evidence="1 2">
    <name type="scientific">Actinidia rufa</name>
    <dbReference type="NCBI Taxonomy" id="165716"/>
    <lineage>
        <taxon>Eukaryota</taxon>
        <taxon>Viridiplantae</taxon>
        <taxon>Streptophyta</taxon>
        <taxon>Embryophyta</taxon>
        <taxon>Tracheophyta</taxon>
        <taxon>Spermatophyta</taxon>
        <taxon>Magnoliopsida</taxon>
        <taxon>eudicotyledons</taxon>
        <taxon>Gunneridae</taxon>
        <taxon>Pentapetalae</taxon>
        <taxon>asterids</taxon>
        <taxon>Ericales</taxon>
        <taxon>Actinidiaceae</taxon>
        <taxon>Actinidia</taxon>
    </lineage>
</organism>
<gene>
    <name evidence="1" type="ORF">Acr_10g0006870</name>
</gene>
<name>A0A7J0F9B9_9ERIC</name>
<comment type="caution">
    <text evidence="1">The sequence shown here is derived from an EMBL/GenBank/DDBJ whole genome shotgun (WGS) entry which is preliminary data.</text>
</comment>
<accession>A0A7J0F9B9</accession>
<sequence length="67" mass="7483">MRFPSPHSCDLIVDDHSPAVIWVVHFDCEDLVPLELGMQLQPKGETKRGPTKIFQHGSVSIRSVTAQ</sequence>
<dbReference type="Proteomes" id="UP000585474">
    <property type="component" value="Unassembled WGS sequence"/>
</dbReference>